<dbReference type="SUPFAM" id="SSF50891">
    <property type="entry name" value="Cyclophilin-like"/>
    <property type="match status" value="1"/>
</dbReference>
<dbReference type="WBParaSite" id="PSU_v2.g1153.t1">
    <property type="protein sequence ID" value="PSU_v2.g1153.t1"/>
    <property type="gene ID" value="PSU_v2.g1153"/>
</dbReference>
<feature type="domain" description="PPIase cyclophilin-type" evidence="4">
    <location>
        <begin position="27"/>
        <end position="103"/>
    </location>
</feature>
<keyword evidence="1 3" id="KW-0697">Rotamase</keyword>
<dbReference type="EC" id="5.2.1.8" evidence="3"/>
<evidence type="ECO:0000256" key="1">
    <source>
        <dbReference type="ARBA" id="ARBA00023110"/>
    </source>
</evidence>
<reference evidence="6" key="1">
    <citation type="submission" date="2022-11" db="UniProtKB">
        <authorList>
            <consortium name="WormBaseParasite"/>
        </authorList>
    </citation>
    <scope>IDENTIFICATION</scope>
</reference>
<dbReference type="PROSITE" id="PS50072">
    <property type="entry name" value="CSA_PPIASE_2"/>
    <property type="match status" value="1"/>
</dbReference>
<dbReference type="PANTHER" id="PTHR11071:SF561">
    <property type="entry name" value="PEPTIDYL-PROLYL CIS-TRANS ISOMERASE D-RELATED"/>
    <property type="match status" value="1"/>
</dbReference>
<dbReference type="GO" id="GO:0005737">
    <property type="term" value="C:cytoplasm"/>
    <property type="evidence" value="ECO:0007669"/>
    <property type="project" value="TreeGrafter"/>
</dbReference>
<dbReference type="GO" id="GO:0006457">
    <property type="term" value="P:protein folding"/>
    <property type="evidence" value="ECO:0007669"/>
    <property type="project" value="InterPro"/>
</dbReference>
<feature type="chain" id="PRO_5038171485" description="Peptidyl-prolyl cis-trans isomerase" evidence="3">
    <location>
        <begin position="19"/>
        <end position="103"/>
    </location>
</feature>
<dbReference type="GO" id="GO:0016018">
    <property type="term" value="F:cyclosporin A binding"/>
    <property type="evidence" value="ECO:0007669"/>
    <property type="project" value="TreeGrafter"/>
</dbReference>
<keyword evidence="2 3" id="KW-0413">Isomerase</keyword>
<proteinExistence type="inferred from homology"/>
<dbReference type="Pfam" id="PF00160">
    <property type="entry name" value="Pro_isomerase"/>
    <property type="match status" value="1"/>
</dbReference>
<comment type="function">
    <text evidence="3">PPIases accelerate the folding of proteins. It catalyzes the cis-trans isomerization of proline imidic peptide bonds in oligopeptides.</text>
</comment>
<dbReference type="Proteomes" id="UP000887577">
    <property type="component" value="Unplaced"/>
</dbReference>
<evidence type="ECO:0000313" key="6">
    <source>
        <dbReference type="WBParaSite" id="PSU_v2.g1153.t1"/>
    </source>
</evidence>
<evidence type="ECO:0000259" key="4">
    <source>
        <dbReference type="PROSITE" id="PS50072"/>
    </source>
</evidence>
<evidence type="ECO:0000313" key="5">
    <source>
        <dbReference type="Proteomes" id="UP000887577"/>
    </source>
</evidence>
<accession>A0A914XYC0</accession>
<feature type="signal peptide" evidence="3">
    <location>
        <begin position="1"/>
        <end position="18"/>
    </location>
</feature>
<dbReference type="GO" id="GO:0003755">
    <property type="term" value="F:peptidyl-prolyl cis-trans isomerase activity"/>
    <property type="evidence" value="ECO:0007669"/>
    <property type="project" value="UniProtKB-UniRule"/>
</dbReference>
<keyword evidence="3" id="KW-0732">Signal</keyword>
<dbReference type="InterPro" id="IPR029000">
    <property type="entry name" value="Cyclophilin-like_dom_sf"/>
</dbReference>
<protein>
    <recommendedName>
        <fullName evidence="3">Peptidyl-prolyl cis-trans isomerase</fullName>
        <shortName evidence="3">PPIase</shortName>
        <ecNumber evidence="3">5.2.1.8</ecNumber>
    </recommendedName>
</protein>
<dbReference type="Gene3D" id="2.40.100.10">
    <property type="entry name" value="Cyclophilin-like"/>
    <property type="match status" value="1"/>
</dbReference>
<dbReference type="PANTHER" id="PTHR11071">
    <property type="entry name" value="PEPTIDYL-PROLYL CIS-TRANS ISOMERASE"/>
    <property type="match status" value="1"/>
</dbReference>
<keyword evidence="5" id="KW-1185">Reference proteome</keyword>
<evidence type="ECO:0000256" key="3">
    <source>
        <dbReference type="RuleBase" id="RU363019"/>
    </source>
</evidence>
<dbReference type="InterPro" id="IPR002130">
    <property type="entry name" value="Cyclophilin-type_PPIase_dom"/>
</dbReference>
<organism evidence="5 6">
    <name type="scientific">Panagrolaimus superbus</name>
    <dbReference type="NCBI Taxonomy" id="310955"/>
    <lineage>
        <taxon>Eukaryota</taxon>
        <taxon>Metazoa</taxon>
        <taxon>Ecdysozoa</taxon>
        <taxon>Nematoda</taxon>
        <taxon>Chromadorea</taxon>
        <taxon>Rhabditida</taxon>
        <taxon>Tylenchina</taxon>
        <taxon>Panagrolaimomorpha</taxon>
        <taxon>Panagrolaimoidea</taxon>
        <taxon>Panagrolaimidae</taxon>
        <taxon>Panagrolaimus</taxon>
    </lineage>
</organism>
<sequence>MIKAFLVALLALVALAAADPAITNKVFFDVAIDGAPAGRVVMGLFGEDVPKTVENFRALCTGEKGLGGSGKPLHYKGSTFHRVIPQFMIQGGDFTHHSGTGGD</sequence>
<evidence type="ECO:0000256" key="2">
    <source>
        <dbReference type="ARBA" id="ARBA00023235"/>
    </source>
</evidence>
<name>A0A914XYC0_9BILA</name>
<dbReference type="PRINTS" id="PR00153">
    <property type="entry name" value="CSAPPISMRASE"/>
</dbReference>
<dbReference type="PROSITE" id="PS00170">
    <property type="entry name" value="CSA_PPIASE_1"/>
    <property type="match status" value="1"/>
</dbReference>
<comment type="similarity">
    <text evidence="3">Belongs to the cyclophilin-type PPIase family.</text>
</comment>
<comment type="catalytic activity">
    <reaction evidence="3">
        <text>[protein]-peptidylproline (omega=180) = [protein]-peptidylproline (omega=0)</text>
        <dbReference type="Rhea" id="RHEA:16237"/>
        <dbReference type="Rhea" id="RHEA-COMP:10747"/>
        <dbReference type="Rhea" id="RHEA-COMP:10748"/>
        <dbReference type="ChEBI" id="CHEBI:83833"/>
        <dbReference type="ChEBI" id="CHEBI:83834"/>
        <dbReference type="EC" id="5.2.1.8"/>
    </reaction>
</comment>
<dbReference type="AlphaFoldDB" id="A0A914XYC0"/>
<dbReference type="InterPro" id="IPR020892">
    <property type="entry name" value="Cyclophilin-type_PPIase_CS"/>
</dbReference>